<evidence type="ECO:0000313" key="2">
    <source>
        <dbReference type="Proteomes" id="UP000054375"/>
    </source>
</evidence>
<dbReference type="Proteomes" id="UP000054375">
    <property type="component" value="Unassembled WGS sequence"/>
</dbReference>
<protein>
    <submittedName>
        <fullName evidence="1">Uncharacterized protein</fullName>
    </submittedName>
</protein>
<sequence length="92" mass="9814">MQLEERVAGGVGLGRALASEFQVPNHLPAGRMPPGTFSERVSLPRSVYALPCEVPTSCRVYTATMERSPEPTVPVVCSAGFVRSTDAALQPQ</sequence>
<dbReference type="EMBL" id="LMWV01000016">
    <property type="protein sequence ID" value="KUN65828.1"/>
    <property type="molecule type" value="Genomic_DNA"/>
</dbReference>
<reference evidence="1 2" key="1">
    <citation type="submission" date="2015-10" db="EMBL/GenBank/DDBJ databases">
        <title>Draft genome sequence of Streptomyces griseorubiginosus DSM 40469, type strain for the species Streptomyces griseorubiginosus.</title>
        <authorList>
            <person name="Ruckert C."/>
            <person name="Winkler A."/>
            <person name="Kalinowski J."/>
            <person name="Kampfer P."/>
            <person name="Glaeser S."/>
        </authorList>
    </citation>
    <scope>NUCLEOTIDE SEQUENCE [LARGE SCALE GENOMIC DNA]</scope>
    <source>
        <strain evidence="1 2">DSM 40469</strain>
    </source>
</reference>
<evidence type="ECO:0000313" key="1">
    <source>
        <dbReference type="EMBL" id="KUN65828.1"/>
    </source>
</evidence>
<keyword evidence="2" id="KW-1185">Reference proteome</keyword>
<organism evidence="1 2">
    <name type="scientific">Streptomyces griseorubiginosus</name>
    <dbReference type="NCBI Taxonomy" id="67304"/>
    <lineage>
        <taxon>Bacteria</taxon>
        <taxon>Bacillati</taxon>
        <taxon>Actinomycetota</taxon>
        <taxon>Actinomycetes</taxon>
        <taxon>Kitasatosporales</taxon>
        <taxon>Streptomycetaceae</taxon>
        <taxon>Streptomyces</taxon>
    </lineage>
</organism>
<proteinExistence type="predicted"/>
<gene>
    <name evidence="1" type="ORF">AQJ54_19135</name>
</gene>
<accession>A0A101S1Z8</accession>
<dbReference type="AlphaFoldDB" id="A0A101S1Z8"/>
<comment type="caution">
    <text evidence="1">The sequence shown here is derived from an EMBL/GenBank/DDBJ whole genome shotgun (WGS) entry which is preliminary data.</text>
</comment>
<name>A0A101S1Z8_9ACTN</name>